<evidence type="ECO:0000259" key="8">
    <source>
        <dbReference type="PROSITE" id="PS51754"/>
    </source>
</evidence>
<keyword evidence="3 6" id="KW-0805">Transcription regulation</keyword>
<evidence type="ECO:0000256" key="7">
    <source>
        <dbReference type="SAM" id="Phobius"/>
    </source>
</evidence>
<keyword evidence="2 6" id="KW-0678">Repressor</keyword>
<comment type="caution">
    <text evidence="9">The sequence shown here is derived from an EMBL/GenBank/DDBJ whole genome shotgun (WGS) entry which is preliminary data.</text>
</comment>
<evidence type="ECO:0000256" key="4">
    <source>
        <dbReference type="ARBA" id="ARBA00023163"/>
    </source>
</evidence>
<dbReference type="InterPro" id="IPR006458">
    <property type="entry name" value="Ovate_C"/>
</dbReference>
<feature type="domain" description="OVATE" evidence="8">
    <location>
        <begin position="92"/>
        <end position="144"/>
    </location>
</feature>
<evidence type="ECO:0000256" key="5">
    <source>
        <dbReference type="ARBA" id="ARBA00023242"/>
    </source>
</evidence>
<dbReference type="Proteomes" id="UP001174677">
    <property type="component" value="Chromosome 4"/>
</dbReference>
<dbReference type="InterPro" id="IPR038933">
    <property type="entry name" value="Ovate"/>
</dbReference>
<evidence type="ECO:0000256" key="3">
    <source>
        <dbReference type="ARBA" id="ARBA00023015"/>
    </source>
</evidence>
<keyword evidence="7" id="KW-0812">Transmembrane</keyword>
<feature type="transmembrane region" description="Helical" evidence="7">
    <location>
        <begin position="121"/>
        <end position="143"/>
    </location>
</feature>
<dbReference type="PANTHER" id="PTHR33057">
    <property type="entry name" value="TRANSCRIPTION REPRESSOR OFP7-RELATED"/>
    <property type="match status" value="1"/>
</dbReference>
<evidence type="ECO:0000256" key="6">
    <source>
        <dbReference type="RuleBase" id="RU367028"/>
    </source>
</evidence>
<evidence type="ECO:0000256" key="2">
    <source>
        <dbReference type="ARBA" id="ARBA00022491"/>
    </source>
</evidence>
<proteinExistence type="predicted"/>
<keyword evidence="10" id="KW-1185">Reference proteome</keyword>
<reference evidence="9" key="1">
    <citation type="journal article" date="2023" name="Plant Biotechnol. J.">
        <title>Chromosome-level wild Hevea brasiliensis genome provides new tools for genomic-assisted breeding and valuable loci to elevate rubber yield.</title>
        <authorList>
            <person name="Cheng H."/>
            <person name="Song X."/>
            <person name="Hu Y."/>
            <person name="Wu T."/>
            <person name="Yang Q."/>
            <person name="An Z."/>
            <person name="Feng S."/>
            <person name="Deng Z."/>
            <person name="Wu W."/>
            <person name="Zeng X."/>
            <person name="Tu M."/>
            <person name="Wang X."/>
            <person name="Huang H."/>
        </authorList>
    </citation>
    <scope>NUCLEOTIDE SEQUENCE</scope>
    <source>
        <strain evidence="9">MT/VB/25A 57/8</strain>
    </source>
</reference>
<comment type="function">
    <text evidence="6">Transcriptional repressor that regulates multiple aspects of plant growth and development.</text>
</comment>
<organism evidence="9 10">
    <name type="scientific">Hevea brasiliensis</name>
    <name type="common">Para rubber tree</name>
    <name type="synonym">Siphonia brasiliensis</name>
    <dbReference type="NCBI Taxonomy" id="3981"/>
    <lineage>
        <taxon>Eukaryota</taxon>
        <taxon>Viridiplantae</taxon>
        <taxon>Streptophyta</taxon>
        <taxon>Embryophyta</taxon>
        <taxon>Tracheophyta</taxon>
        <taxon>Spermatophyta</taxon>
        <taxon>Magnoliopsida</taxon>
        <taxon>eudicotyledons</taxon>
        <taxon>Gunneridae</taxon>
        <taxon>Pentapetalae</taxon>
        <taxon>rosids</taxon>
        <taxon>fabids</taxon>
        <taxon>Malpighiales</taxon>
        <taxon>Euphorbiaceae</taxon>
        <taxon>Crotonoideae</taxon>
        <taxon>Micrandreae</taxon>
        <taxon>Hevea</taxon>
    </lineage>
</organism>
<evidence type="ECO:0000313" key="10">
    <source>
        <dbReference type="Proteomes" id="UP001174677"/>
    </source>
</evidence>
<gene>
    <name evidence="9" type="ORF">P3X46_007061</name>
</gene>
<evidence type="ECO:0000313" key="9">
    <source>
        <dbReference type="EMBL" id="KAJ9183158.1"/>
    </source>
</evidence>
<accession>A0ABQ9MW00</accession>
<evidence type="ECO:0000256" key="1">
    <source>
        <dbReference type="ARBA" id="ARBA00004123"/>
    </source>
</evidence>
<name>A0ABQ9MW00_HEVBR</name>
<keyword evidence="7" id="KW-1133">Transmembrane helix</keyword>
<keyword evidence="4 6" id="KW-0804">Transcription</keyword>
<dbReference type="EMBL" id="JARPOI010000004">
    <property type="protein sequence ID" value="KAJ9183158.1"/>
    <property type="molecule type" value="Genomic_DNA"/>
</dbReference>
<dbReference type="PANTHER" id="PTHR33057:SF114">
    <property type="entry name" value="TRANSCRIPTION REPRESSOR-RELATED"/>
    <property type="match status" value="1"/>
</dbReference>
<comment type="subcellular location">
    <subcellularLocation>
        <location evidence="1 6">Nucleus</location>
    </subcellularLocation>
</comment>
<sequence length="144" mass="16713">MKSSREYKKQKLQQIGCGALCCNCKLSVSSSEEAAESSSNSDRNASISSLAHAMVQKRLDQMIRETQQLELRHKERKRLKNEGIKFVVVVAMEKNSYDPRVDFREFMVETIPANKQWKRTLIYDLLILKLLFNLVKCYIILIIL</sequence>
<keyword evidence="7" id="KW-0472">Membrane</keyword>
<protein>
    <recommendedName>
        <fullName evidence="6">Transcription repressor</fullName>
    </recommendedName>
    <alternativeName>
        <fullName evidence="6">Ovate family protein</fullName>
    </alternativeName>
</protein>
<keyword evidence="5 6" id="KW-0539">Nucleus</keyword>
<dbReference type="PROSITE" id="PS51754">
    <property type="entry name" value="OVATE"/>
    <property type="match status" value="1"/>
</dbReference>